<dbReference type="PROSITE" id="PS00108">
    <property type="entry name" value="PROTEIN_KINASE_ST"/>
    <property type="match status" value="1"/>
</dbReference>
<dbReference type="EMBL" id="JAEHOE010000027">
    <property type="protein sequence ID" value="KAG2494940.1"/>
    <property type="molecule type" value="Genomic_DNA"/>
</dbReference>
<evidence type="ECO:0000256" key="2">
    <source>
        <dbReference type="ARBA" id="ARBA00022679"/>
    </source>
</evidence>
<keyword evidence="5 7" id="KW-0067">ATP-binding</keyword>
<dbReference type="Proteomes" id="UP000612055">
    <property type="component" value="Unassembled WGS sequence"/>
</dbReference>
<dbReference type="GO" id="GO:0005524">
    <property type="term" value="F:ATP binding"/>
    <property type="evidence" value="ECO:0007669"/>
    <property type="project" value="UniProtKB-KW"/>
</dbReference>
<feature type="active site" description="Proton acceptor" evidence="6">
    <location>
        <position position="330"/>
    </location>
</feature>
<dbReference type="InterPro" id="IPR008271">
    <property type="entry name" value="Ser/Thr_kinase_AS"/>
</dbReference>
<feature type="binding site" evidence="7">
    <location>
        <position position="234"/>
    </location>
    <ligand>
        <name>ATP</name>
        <dbReference type="ChEBI" id="CHEBI:30616"/>
    </ligand>
</feature>
<dbReference type="GO" id="GO:0004674">
    <property type="term" value="F:protein serine/threonine kinase activity"/>
    <property type="evidence" value="ECO:0007669"/>
    <property type="project" value="UniProtKB-KW"/>
</dbReference>
<dbReference type="SUPFAM" id="SSF56112">
    <property type="entry name" value="Protein kinase-like (PK-like)"/>
    <property type="match status" value="1"/>
</dbReference>
<feature type="cross-link" description="Glycyl lysine isopeptide (Lys-Gly) (interchain with G-Cter in SUMO2)" evidence="8">
    <location>
        <position position="332"/>
    </location>
</feature>
<evidence type="ECO:0000256" key="4">
    <source>
        <dbReference type="ARBA" id="ARBA00022777"/>
    </source>
</evidence>
<evidence type="ECO:0000256" key="8">
    <source>
        <dbReference type="PIRSR" id="PIRSR630616-3"/>
    </source>
</evidence>
<dbReference type="Gene3D" id="1.10.510.10">
    <property type="entry name" value="Transferase(Phosphotransferase) domain 1"/>
    <property type="match status" value="1"/>
</dbReference>
<keyword evidence="12" id="KW-1185">Reference proteome</keyword>
<dbReference type="OrthoDB" id="377346at2759"/>
<dbReference type="Pfam" id="PF00069">
    <property type="entry name" value="Pkinase"/>
    <property type="match status" value="1"/>
</dbReference>
<feature type="binding site" evidence="7">
    <location>
        <position position="348"/>
    </location>
    <ligand>
        <name>ATP</name>
        <dbReference type="ChEBI" id="CHEBI:30616"/>
    </ligand>
</feature>
<dbReference type="FunFam" id="1.10.510.10:FF:000813">
    <property type="entry name" value="Aurora-like kinase"/>
    <property type="match status" value="1"/>
</dbReference>
<evidence type="ECO:0000256" key="9">
    <source>
        <dbReference type="SAM" id="MobiDB-lite"/>
    </source>
</evidence>
<gene>
    <name evidence="11" type="ORF">HYH03_006875</name>
</gene>
<evidence type="ECO:0000313" key="11">
    <source>
        <dbReference type="EMBL" id="KAG2494940.1"/>
    </source>
</evidence>
<dbReference type="AlphaFoldDB" id="A0A835Y2U7"/>
<proteinExistence type="predicted"/>
<keyword evidence="2" id="KW-0808">Transferase</keyword>
<reference evidence="11" key="1">
    <citation type="journal article" date="2020" name="bioRxiv">
        <title>Comparative genomics of Chlamydomonas.</title>
        <authorList>
            <person name="Craig R.J."/>
            <person name="Hasan A.R."/>
            <person name="Ness R.W."/>
            <person name="Keightley P.D."/>
        </authorList>
    </citation>
    <scope>NUCLEOTIDE SEQUENCE</scope>
    <source>
        <strain evidence="11">CCAP 11/70</strain>
    </source>
</reference>
<evidence type="ECO:0000256" key="6">
    <source>
        <dbReference type="PIRSR" id="PIRSR630616-1"/>
    </source>
</evidence>
<protein>
    <recommendedName>
        <fullName evidence="10">Protein kinase domain-containing protein</fullName>
    </recommendedName>
</protein>
<feature type="region of interest" description="Disordered" evidence="9">
    <location>
        <begin position="484"/>
        <end position="513"/>
    </location>
</feature>
<organism evidence="11 12">
    <name type="scientific">Edaphochlamys debaryana</name>
    <dbReference type="NCBI Taxonomy" id="47281"/>
    <lineage>
        <taxon>Eukaryota</taxon>
        <taxon>Viridiplantae</taxon>
        <taxon>Chlorophyta</taxon>
        <taxon>core chlorophytes</taxon>
        <taxon>Chlorophyceae</taxon>
        <taxon>CS clade</taxon>
        <taxon>Chlamydomonadales</taxon>
        <taxon>Chlamydomonadales incertae sedis</taxon>
        <taxon>Edaphochlamys</taxon>
    </lineage>
</organism>
<evidence type="ECO:0000256" key="3">
    <source>
        <dbReference type="ARBA" id="ARBA00022741"/>
    </source>
</evidence>
<evidence type="ECO:0000259" key="10">
    <source>
        <dbReference type="PROSITE" id="PS50011"/>
    </source>
</evidence>
<feature type="binding site" evidence="7">
    <location>
        <begin position="334"/>
        <end position="335"/>
    </location>
    <ligand>
        <name>ATP</name>
        <dbReference type="ChEBI" id="CHEBI:30616"/>
    </ligand>
</feature>
<keyword evidence="4" id="KW-0418">Kinase</keyword>
<dbReference type="SMART" id="SM00220">
    <property type="entry name" value="S_TKc"/>
    <property type="match status" value="1"/>
</dbReference>
<evidence type="ECO:0000313" key="12">
    <source>
        <dbReference type="Proteomes" id="UP000612055"/>
    </source>
</evidence>
<comment type="caution">
    <text evidence="11">The sequence shown here is derived from an EMBL/GenBank/DDBJ whole genome shotgun (WGS) entry which is preliminary data.</text>
</comment>
<keyword evidence="3 7" id="KW-0547">Nucleotide-binding</keyword>
<name>A0A835Y2U7_9CHLO</name>
<feature type="domain" description="Protein kinase" evidence="10">
    <location>
        <begin position="205"/>
        <end position="477"/>
    </location>
</feature>
<feature type="region of interest" description="Disordered" evidence="9">
    <location>
        <begin position="132"/>
        <end position="168"/>
    </location>
</feature>
<evidence type="ECO:0000256" key="5">
    <source>
        <dbReference type="ARBA" id="ARBA00022840"/>
    </source>
</evidence>
<dbReference type="InterPro" id="IPR011009">
    <property type="entry name" value="Kinase-like_dom_sf"/>
</dbReference>
<keyword evidence="1" id="KW-0723">Serine/threonine-protein kinase</keyword>
<evidence type="ECO:0000256" key="1">
    <source>
        <dbReference type="ARBA" id="ARBA00022527"/>
    </source>
</evidence>
<feature type="compositionally biased region" description="Low complexity" evidence="9">
    <location>
        <begin position="132"/>
        <end position="153"/>
    </location>
</feature>
<dbReference type="PANTHER" id="PTHR24350">
    <property type="entry name" value="SERINE/THREONINE-PROTEIN KINASE IAL-RELATED"/>
    <property type="match status" value="1"/>
</dbReference>
<sequence length="546" mass="57565">MKKALSSTLTTLEASSGGQGIGYGLEAASSTGASPRKSSSVWKSIKLALGRSRVFARSSSSNLSLAGPPTFASHLPAPAGPAAACGDAHCSAAGSRNQAQPFQSCSLSLPDTANDLSHTDGLRRVGTELTLSAQDSGSLSPPSSHGASPLAAASPPPKLSTSVSHDMPDMSGSVHPTLAGSALLSLSPALPIEMQRSQGWSLSQFHISKRIYKGNSSSVYKATCLHSGLPVALKVYFLARMPDNIVHMLKREIEIHAQLVHKQVAQLYAAFLDPEQRVVLVQKYASRGDLYGMVRKLGGRMPSDQVRDLVVRPFLDALAYLHSKGICHRDIKPENILFTQNWRLLLADFGVSINLHQERAVTRAGTEGYMAPEVERCPLKADPQDNKDNRELAYSTAVDIWAVGVLAYELMVGFPPVVTPAPAAGSTAGFVRSEMTAAALHFPASVPPLARAFITAALAPDPADRPTAAALLWHPWILASPVAPTPASVSETPNGETRGPSPPTPAPPMSSWQEVAPGQQLLVSQSPAPLPSPFRLTAALALPVGA</sequence>
<dbReference type="PROSITE" id="PS50011">
    <property type="entry name" value="PROTEIN_KINASE_DOM"/>
    <property type="match status" value="1"/>
</dbReference>
<dbReference type="InterPro" id="IPR000719">
    <property type="entry name" value="Prot_kinase_dom"/>
</dbReference>
<accession>A0A835Y2U7</accession>
<evidence type="ECO:0000256" key="7">
    <source>
        <dbReference type="PIRSR" id="PIRSR630616-2"/>
    </source>
</evidence>
<dbReference type="InterPro" id="IPR030616">
    <property type="entry name" value="Aur-like"/>
</dbReference>